<proteinExistence type="predicted"/>
<protein>
    <submittedName>
        <fullName evidence="1">Uncharacterized protein</fullName>
    </submittedName>
</protein>
<comment type="caution">
    <text evidence="1">The sequence shown here is derived from an EMBL/GenBank/DDBJ whole genome shotgun (WGS) entry which is preliminary data.</text>
</comment>
<dbReference type="EMBL" id="SPHZ02000005">
    <property type="protein sequence ID" value="KAF0919798.1"/>
    <property type="molecule type" value="Genomic_DNA"/>
</dbReference>
<evidence type="ECO:0000313" key="2">
    <source>
        <dbReference type="Proteomes" id="UP000479710"/>
    </source>
</evidence>
<accession>A0A6G1E4T8</accession>
<sequence length="77" mass="8949">MISHFSHKLQVTAKALCTWSNGILSDSHLQFHLVTELILRLDIAQEKRTLTEAEYRLKKYLKTRILGLATVDKARKR</sequence>
<dbReference type="OrthoDB" id="720204at2759"/>
<dbReference type="AlphaFoldDB" id="A0A6G1E4T8"/>
<name>A0A6G1E4T8_9ORYZ</name>
<gene>
    <name evidence="1" type="ORF">E2562_031659</name>
</gene>
<reference evidence="1 2" key="1">
    <citation type="submission" date="2019-11" db="EMBL/GenBank/DDBJ databases">
        <title>Whole genome sequence of Oryza granulata.</title>
        <authorList>
            <person name="Li W."/>
        </authorList>
    </citation>
    <scope>NUCLEOTIDE SEQUENCE [LARGE SCALE GENOMIC DNA]</scope>
    <source>
        <strain evidence="2">cv. Menghai</strain>
        <tissue evidence="1">Leaf</tissue>
    </source>
</reference>
<evidence type="ECO:0000313" key="1">
    <source>
        <dbReference type="EMBL" id="KAF0919798.1"/>
    </source>
</evidence>
<organism evidence="1 2">
    <name type="scientific">Oryza meyeriana var. granulata</name>
    <dbReference type="NCBI Taxonomy" id="110450"/>
    <lineage>
        <taxon>Eukaryota</taxon>
        <taxon>Viridiplantae</taxon>
        <taxon>Streptophyta</taxon>
        <taxon>Embryophyta</taxon>
        <taxon>Tracheophyta</taxon>
        <taxon>Spermatophyta</taxon>
        <taxon>Magnoliopsida</taxon>
        <taxon>Liliopsida</taxon>
        <taxon>Poales</taxon>
        <taxon>Poaceae</taxon>
        <taxon>BOP clade</taxon>
        <taxon>Oryzoideae</taxon>
        <taxon>Oryzeae</taxon>
        <taxon>Oryzinae</taxon>
        <taxon>Oryza</taxon>
        <taxon>Oryza meyeriana</taxon>
    </lineage>
</organism>
<keyword evidence="2" id="KW-1185">Reference proteome</keyword>
<dbReference type="Proteomes" id="UP000479710">
    <property type="component" value="Unassembled WGS sequence"/>
</dbReference>